<dbReference type="Proteomes" id="UP000448292">
    <property type="component" value="Unassembled WGS sequence"/>
</dbReference>
<proteinExistence type="predicted"/>
<keyword evidence="2" id="KW-0812">Transmembrane</keyword>
<feature type="region of interest" description="Disordered" evidence="1">
    <location>
        <begin position="1"/>
        <end position="92"/>
    </location>
</feature>
<dbReference type="EMBL" id="QMIE01000004">
    <property type="protein sequence ID" value="TVM18494.1"/>
    <property type="molecule type" value="Genomic_DNA"/>
</dbReference>
<feature type="transmembrane region" description="Helical" evidence="2">
    <location>
        <begin position="116"/>
        <end position="138"/>
    </location>
</feature>
<keyword evidence="4" id="KW-1185">Reference proteome</keyword>
<keyword evidence="2" id="KW-1133">Transmembrane helix</keyword>
<gene>
    <name evidence="3" type="ORF">DPQ33_06670</name>
</gene>
<reference evidence="3 4" key="1">
    <citation type="submission" date="2018-06" db="EMBL/GenBank/DDBJ databases">
        <title>Complete genome of Desulfovibrio indonesiensis P37SLT.</title>
        <authorList>
            <person name="Crispim J.S."/>
            <person name="Vidigal P.M.P."/>
            <person name="Silva L.C.F."/>
            <person name="Laguardia C.N."/>
            <person name="Araujo L.C."/>
            <person name="Dias R.S."/>
            <person name="Sousa M.P."/>
            <person name="Paula S.O."/>
            <person name="Silva C."/>
        </authorList>
    </citation>
    <scope>NUCLEOTIDE SEQUENCE [LARGE SCALE GENOMIC DNA]</scope>
    <source>
        <strain evidence="3 4">P37SLT</strain>
    </source>
</reference>
<sequence length="311" mass="34274">MEASASDDEVDFGEFDEEETPEEAFGPAEKDVEEDEEDDSFEDIFGKKEVPEDLAVEFGDEEAGEVEAPASEPDEEGAPQTRIAPGEDLFDIDAQEKRRAREAEKKQKRKKKNERIFSAIFFTLLLLGAGGVIAYLYAPDLLRSIPFVGSMVETPETPDTSGQAEQPEEIEEPAPVADIHDLALKDIQQNYVENEKVGELFVVQGTVVNNFQTPKELIKVEASLFDQNGVPVVTKTQLIGNTLTLFQLQMLTMDEIEKELQDKVGIVTANTDVPPGGEVPFAVVFDNPPQNVAEFGVKIVEAKDPPAEQSQ</sequence>
<dbReference type="AlphaFoldDB" id="A0A7M3MGP5"/>
<feature type="compositionally biased region" description="Acidic residues" evidence="1">
    <location>
        <begin position="1"/>
        <end position="22"/>
    </location>
</feature>
<accession>A0A7M3MGP5</accession>
<keyword evidence="2" id="KW-0472">Membrane</keyword>
<name>A0A7M3MGP5_9BACT</name>
<dbReference type="InterPro" id="IPR021834">
    <property type="entry name" value="DUF3426"/>
</dbReference>
<evidence type="ECO:0008006" key="5">
    <source>
        <dbReference type="Google" id="ProtNLM"/>
    </source>
</evidence>
<feature type="compositionally biased region" description="Acidic residues" evidence="1">
    <location>
        <begin position="52"/>
        <end position="65"/>
    </location>
</feature>
<evidence type="ECO:0000313" key="3">
    <source>
        <dbReference type="EMBL" id="TVM18494.1"/>
    </source>
</evidence>
<comment type="caution">
    <text evidence="3">The sequence shown here is derived from an EMBL/GenBank/DDBJ whole genome shotgun (WGS) entry which is preliminary data.</text>
</comment>
<organism evidence="3 4">
    <name type="scientific">Oceanidesulfovibrio indonesiensis</name>
    <dbReference type="NCBI Taxonomy" id="54767"/>
    <lineage>
        <taxon>Bacteria</taxon>
        <taxon>Pseudomonadati</taxon>
        <taxon>Thermodesulfobacteriota</taxon>
        <taxon>Desulfovibrionia</taxon>
        <taxon>Desulfovibrionales</taxon>
        <taxon>Desulfovibrionaceae</taxon>
        <taxon>Oceanidesulfovibrio</taxon>
    </lineage>
</organism>
<dbReference type="Pfam" id="PF11906">
    <property type="entry name" value="DUF3426"/>
    <property type="match status" value="1"/>
</dbReference>
<feature type="compositionally biased region" description="Acidic residues" evidence="1">
    <location>
        <begin position="31"/>
        <end position="42"/>
    </location>
</feature>
<evidence type="ECO:0000256" key="1">
    <source>
        <dbReference type="SAM" id="MobiDB-lite"/>
    </source>
</evidence>
<dbReference type="OrthoDB" id="5506264at2"/>
<evidence type="ECO:0000313" key="4">
    <source>
        <dbReference type="Proteomes" id="UP000448292"/>
    </source>
</evidence>
<evidence type="ECO:0000256" key="2">
    <source>
        <dbReference type="SAM" id="Phobius"/>
    </source>
</evidence>
<protein>
    <recommendedName>
        <fullName evidence="5">DUF3426 domain-containing protein</fullName>
    </recommendedName>
</protein>